<keyword evidence="3" id="KW-0175">Coiled coil</keyword>
<comment type="caution">
    <text evidence="8">The sequence shown here is derived from an EMBL/GenBank/DDBJ whole genome shotgun (WGS) entry which is preliminary data.</text>
</comment>
<comment type="similarity">
    <text evidence="1 5">Belongs to the FliD family.</text>
</comment>
<evidence type="ECO:0000256" key="4">
    <source>
        <dbReference type="ARBA" id="ARBA00023143"/>
    </source>
</evidence>
<evidence type="ECO:0000256" key="5">
    <source>
        <dbReference type="RuleBase" id="RU362066"/>
    </source>
</evidence>
<dbReference type="PANTHER" id="PTHR30288:SF0">
    <property type="entry name" value="FLAGELLAR HOOK-ASSOCIATED PROTEIN 2"/>
    <property type="match status" value="1"/>
</dbReference>
<gene>
    <name evidence="8" type="primary">fliD</name>
    <name evidence="8" type="ORF">HHL27_04525</name>
</gene>
<dbReference type="Pfam" id="PF07196">
    <property type="entry name" value="Flagellin_IN"/>
    <property type="match status" value="1"/>
</dbReference>
<evidence type="ECO:0000313" key="8">
    <source>
        <dbReference type="EMBL" id="NML92933.1"/>
    </source>
</evidence>
<protein>
    <recommendedName>
        <fullName evidence="5">Flagellar hook-associated protein 2</fullName>
        <shortName evidence="5">HAP2</shortName>
    </recommendedName>
    <alternativeName>
        <fullName evidence="5">Flagellar cap protein</fullName>
    </alternativeName>
</protein>
<dbReference type="InterPro" id="IPR003481">
    <property type="entry name" value="FliD_N"/>
</dbReference>
<comment type="subunit">
    <text evidence="2 5">Homopentamer.</text>
</comment>
<keyword evidence="4 5" id="KW-0975">Bacterial flagellum</keyword>
<dbReference type="GO" id="GO:0007155">
    <property type="term" value="P:cell adhesion"/>
    <property type="evidence" value="ECO:0007669"/>
    <property type="project" value="InterPro"/>
</dbReference>
<dbReference type="GO" id="GO:0071973">
    <property type="term" value="P:bacterial-type flagellum-dependent cell motility"/>
    <property type="evidence" value="ECO:0007669"/>
    <property type="project" value="TreeGrafter"/>
</dbReference>
<evidence type="ECO:0000259" key="7">
    <source>
        <dbReference type="Pfam" id="PF07195"/>
    </source>
</evidence>
<evidence type="ECO:0000256" key="1">
    <source>
        <dbReference type="ARBA" id="ARBA00009764"/>
    </source>
</evidence>
<keyword evidence="8" id="KW-0966">Cell projection</keyword>
<dbReference type="EMBL" id="JABBGM010000002">
    <property type="protein sequence ID" value="NML92933.1"/>
    <property type="molecule type" value="Genomic_DNA"/>
</dbReference>
<dbReference type="Pfam" id="PF07195">
    <property type="entry name" value="FliD_C"/>
    <property type="match status" value="1"/>
</dbReference>
<sequence>MTTTSTTSTSTTSATSSSSATAKLVSALGGGSGIDTASLAEQLASAQFASRLDQISSRSDKLATQISAASTLKSMVSTIASSFGDRVRTGDLAVNPQIANSAVATVSKGSLTGSGTSTLEVTSIAKGQTLVSPAISGGSTATVGSGTLTLRFGTISGTTFTADSSRAQVDVTVASGATLADVANAINAKGAGVTAYVATGSNGAQLVLKGKDGAANAFQIEATEDASDPGLSDLAWTPAGDATRLKSSATDAAYVLDGVSRTSTTNTITDAAPGLTLKLTGTNVGSPTTITFSDPASGIQTAMEDLVSALNTMVSELNTDTDPTSGTLNNNPGARELRRQLNSLALSKVMPNAATGEPSTLSDLGLKTNRDGTFTLDSTRLSATLSSSPAGAAKMFTTGLYGVYATLDKMSRAVTSTSSANSLGGSITSMTALQSKLATQKSDIETKQEELRQKLVTQYAGLDSRLSSSKSTLSFLQAQIDAWNAKSN</sequence>
<evidence type="ECO:0000256" key="2">
    <source>
        <dbReference type="ARBA" id="ARBA00011255"/>
    </source>
</evidence>
<keyword evidence="5" id="KW-0964">Secreted</keyword>
<evidence type="ECO:0000313" key="9">
    <source>
        <dbReference type="Proteomes" id="UP000583556"/>
    </source>
</evidence>
<keyword evidence="8" id="KW-0969">Cilium</keyword>
<feature type="domain" description="Flagellar hook-associated protein 2 C-terminal" evidence="7">
    <location>
        <begin position="249"/>
        <end position="468"/>
    </location>
</feature>
<organism evidence="8 9">
    <name type="scientific">Novosphingobium olei</name>
    <dbReference type="NCBI Taxonomy" id="2728851"/>
    <lineage>
        <taxon>Bacteria</taxon>
        <taxon>Pseudomonadati</taxon>
        <taxon>Pseudomonadota</taxon>
        <taxon>Alphaproteobacteria</taxon>
        <taxon>Sphingomonadales</taxon>
        <taxon>Sphingomonadaceae</taxon>
        <taxon>Novosphingobium</taxon>
    </lineage>
</organism>
<evidence type="ECO:0000259" key="6">
    <source>
        <dbReference type="Pfam" id="PF02465"/>
    </source>
</evidence>
<dbReference type="AlphaFoldDB" id="A0A7Y0G9D6"/>
<keyword evidence="9" id="KW-1185">Reference proteome</keyword>
<comment type="subcellular location">
    <subcellularLocation>
        <location evidence="5">Secreted</location>
    </subcellularLocation>
    <subcellularLocation>
        <location evidence="5">Bacterial flagellum</location>
    </subcellularLocation>
</comment>
<accession>A0A7Y0G9D6</accession>
<dbReference type="GO" id="GO:0009424">
    <property type="term" value="C:bacterial-type flagellum hook"/>
    <property type="evidence" value="ECO:0007669"/>
    <property type="project" value="UniProtKB-UniRule"/>
</dbReference>
<dbReference type="InterPro" id="IPR010809">
    <property type="entry name" value="FliD_C"/>
</dbReference>
<feature type="domain" description="Flagellar hook-associated protein 2 N-terminal" evidence="6">
    <location>
        <begin position="32"/>
        <end position="128"/>
    </location>
</feature>
<dbReference type="InterPro" id="IPR040026">
    <property type="entry name" value="FliD"/>
</dbReference>
<dbReference type="RefSeq" id="WP_169492209.1">
    <property type="nucleotide sequence ID" value="NZ_JABBGM010000002.1"/>
</dbReference>
<dbReference type="Proteomes" id="UP000583556">
    <property type="component" value="Unassembled WGS sequence"/>
</dbReference>
<evidence type="ECO:0000256" key="3">
    <source>
        <dbReference type="ARBA" id="ARBA00023054"/>
    </source>
</evidence>
<name>A0A7Y0G9D6_9SPHN</name>
<dbReference type="Pfam" id="PF02465">
    <property type="entry name" value="FliD_N"/>
    <property type="match status" value="1"/>
</dbReference>
<dbReference type="InterPro" id="IPR010810">
    <property type="entry name" value="Flagellin_hook_IN_motif"/>
</dbReference>
<comment type="function">
    <text evidence="5">Required for morphogenesis and for the elongation of the flagellar filament by facilitating polymerization of the flagellin monomers at the tip of growing filament. Forms a capping structure, which prevents flagellin subunits (transported through the central channel of the flagellum) from leaking out without polymerization at the distal end.</text>
</comment>
<proteinExistence type="inferred from homology"/>
<dbReference type="PANTHER" id="PTHR30288">
    <property type="entry name" value="FLAGELLAR CAP/ASSEMBLY PROTEIN FLID"/>
    <property type="match status" value="1"/>
</dbReference>
<keyword evidence="8" id="KW-0282">Flagellum</keyword>
<dbReference type="GO" id="GO:0009421">
    <property type="term" value="C:bacterial-type flagellum filament cap"/>
    <property type="evidence" value="ECO:0007669"/>
    <property type="project" value="InterPro"/>
</dbReference>
<reference evidence="8 9" key="1">
    <citation type="submission" date="2020-04" db="EMBL/GenBank/DDBJ databases">
        <title>Novosphingobium sp. TW-4 isolated from soil.</title>
        <authorList>
            <person name="Dahal R.H."/>
            <person name="Chaudhary D.K."/>
        </authorList>
    </citation>
    <scope>NUCLEOTIDE SEQUENCE [LARGE SCALE GENOMIC DNA]</scope>
    <source>
        <strain evidence="8 9">TW-4</strain>
    </source>
</reference>
<dbReference type="GO" id="GO:0005576">
    <property type="term" value="C:extracellular region"/>
    <property type="evidence" value="ECO:0007669"/>
    <property type="project" value="UniProtKB-SubCell"/>
</dbReference>